<keyword evidence="1" id="KW-1133">Transmembrane helix</keyword>
<gene>
    <name evidence="2" type="ORF">TTRE_0000197801</name>
</gene>
<evidence type="ECO:0000313" key="2">
    <source>
        <dbReference type="EMBL" id="CDW53713.1"/>
    </source>
</evidence>
<keyword evidence="1" id="KW-0812">Transmembrane</keyword>
<evidence type="ECO:0000256" key="1">
    <source>
        <dbReference type="SAM" id="Phobius"/>
    </source>
</evidence>
<feature type="transmembrane region" description="Helical" evidence="1">
    <location>
        <begin position="72"/>
        <end position="94"/>
    </location>
</feature>
<name>A0A077Z204_TRITR</name>
<proteinExistence type="predicted"/>
<evidence type="ECO:0000313" key="3">
    <source>
        <dbReference type="Proteomes" id="UP000030665"/>
    </source>
</evidence>
<keyword evidence="1" id="KW-0472">Membrane</keyword>
<sequence>MEMESSVNTEASDFNQDTVREVMPLERDSLESGSFVVDDELQLSTGYETQCAGQQHERSIMTDTIVLRHPRSVLICAAAQLCLAVQICVFGVICHFYDGCPYKSSLWMSAAFILNSMLGIALVKLYPKRLLLVIYACTNLLSLLLSVFLFSITAWLLDQQEKEIRQQGWHPSQSLTELNRIIENTKIAMYTLHMVFTPAHAICTIVSSILCFYNLTTPQEELHRGYYVSRTAHGHQTVLLPMNVRTGATSSETERLLAMAEQQSHIANKGTQTNNIDSKIVKNAAPFH</sequence>
<keyword evidence="3" id="KW-1185">Reference proteome</keyword>
<dbReference type="EMBL" id="HG805864">
    <property type="protein sequence ID" value="CDW53713.1"/>
    <property type="molecule type" value="Genomic_DNA"/>
</dbReference>
<dbReference type="OrthoDB" id="5917100at2759"/>
<dbReference type="AlphaFoldDB" id="A0A077Z204"/>
<reference evidence="2" key="2">
    <citation type="submission" date="2014-03" db="EMBL/GenBank/DDBJ databases">
        <title>The whipworm genome and dual-species transcriptomics of an intimate host-pathogen interaction.</title>
        <authorList>
            <person name="Foth B.J."/>
            <person name="Tsai I.J."/>
            <person name="Reid A.J."/>
            <person name="Bancroft A.J."/>
            <person name="Nichol S."/>
            <person name="Tracey A."/>
            <person name="Holroyd N."/>
            <person name="Cotton J.A."/>
            <person name="Stanley E.J."/>
            <person name="Zarowiecki M."/>
            <person name="Liu J.Z."/>
            <person name="Huckvale T."/>
            <person name="Cooper P.J."/>
            <person name="Grencis R.K."/>
            <person name="Berriman M."/>
        </authorList>
    </citation>
    <scope>NUCLEOTIDE SEQUENCE [LARGE SCALE GENOMIC DNA]</scope>
</reference>
<reference evidence="2" key="1">
    <citation type="submission" date="2014-01" db="EMBL/GenBank/DDBJ databases">
        <authorList>
            <person name="Aslett M."/>
        </authorList>
    </citation>
    <scope>NUCLEOTIDE SEQUENCE</scope>
</reference>
<feature type="transmembrane region" description="Helical" evidence="1">
    <location>
        <begin position="190"/>
        <end position="215"/>
    </location>
</feature>
<organism evidence="2 3">
    <name type="scientific">Trichuris trichiura</name>
    <name type="common">Whipworm</name>
    <name type="synonym">Trichocephalus trichiurus</name>
    <dbReference type="NCBI Taxonomy" id="36087"/>
    <lineage>
        <taxon>Eukaryota</taxon>
        <taxon>Metazoa</taxon>
        <taxon>Ecdysozoa</taxon>
        <taxon>Nematoda</taxon>
        <taxon>Enoplea</taxon>
        <taxon>Dorylaimia</taxon>
        <taxon>Trichinellida</taxon>
        <taxon>Trichuridae</taxon>
        <taxon>Trichuris</taxon>
    </lineage>
</organism>
<dbReference type="Proteomes" id="UP000030665">
    <property type="component" value="Unassembled WGS sequence"/>
</dbReference>
<feature type="transmembrane region" description="Helical" evidence="1">
    <location>
        <begin position="132"/>
        <end position="157"/>
    </location>
</feature>
<accession>A0A077Z204</accession>
<protein>
    <submittedName>
        <fullName evidence="2">Uncharacterized protein</fullName>
    </submittedName>
</protein>
<feature type="transmembrane region" description="Helical" evidence="1">
    <location>
        <begin position="106"/>
        <end position="126"/>
    </location>
</feature>